<organism evidence="1 2">
    <name type="scientific">Ridgeia piscesae</name>
    <name type="common">Tubeworm</name>
    <dbReference type="NCBI Taxonomy" id="27915"/>
    <lineage>
        <taxon>Eukaryota</taxon>
        <taxon>Metazoa</taxon>
        <taxon>Spiralia</taxon>
        <taxon>Lophotrochozoa</taxon>
        <taxon>Annelida</taxon>
        <taxon>Polychaeta</taxon>
        <taxon>Sedentaria</taxon>
        <taxon>Canalipalpata</taxon>
        <taxon>Sabellida</taxon>
        <taxon>Siboglinidae</taxon>
        <taxon>Ridgeia</taxon>
    </lineage>
</organism>
<gene>
    <name evidence="1" type="ORF">NP493_181g01030</name>
</gene>
<dbReference type="Proteomes" id="UP001209878">
    <property type="component" value="Unassembled WGS sequence"/>
</dbReference>
<dbReference type="EMBL" id="JAODUO010000181">
    <property type="protein sequence ID" value="KAK2186986.1"/>
    <property type="molecule type" value="Genomic_DNA"/>
</dbReference>
<keyword evidence="2" id="KW-1185">Reference proteome</keyword>
<evidence type="ECO:0000313" key="2">
    <source>
        <dbReference type="Proteomes" id="UP001209878"/>
    </source>
</evidence>
<proteinExistence type="predicted"/>
<comment type="caution">
    <text evidence="1">The sequence shown here is derived from an EMBL/GenBank/DDBJ whole genome shotgun (WGS) entry which is preliminary data.</text>
</comment>
<reference evidence="1" key="1">
    <citation type="journal article" date="2023" name="Mol. Biol. Evol.">
        <title>Third-Generation Sequencing Reveals the Adaptive Role of the Epigenome in Three Deep-Sea Polychaetes.</title>
        <authorList>
            <person name="Perez M."/>
            <person name="Aroh O."/>
            <person name="Sun Y."/>
            <person name="Lan Y."/>
            <person name="Juniper S.K."/>
            <person name="Young C.R."/>
            <person name="Angers B."/>
            <person name="Qian P.Y."/>
        </authorList>
    </citation>
    <scope>NUCLEOTIDE SEQUENCE</scope>
    <source>
        <strain evidence="1">R07B-5</strain>
    </source>
</reference>
<dbReference type="AlphaFoldDB" id="A0AAD9P2S9"/>
<sequence>MRRLKSIQGRLIKQSLGLSKRSHSTVLLRALNIEKVEDIVNRHVLSLHNKVLQVESPARQLMQHLLSRLIFMV</sequence>
<name>A0AAD9P2S9_RIDPI</name>
<evidence type="ECO:0000313" key="1">
    <source>
        <dbReference type="EMBL" id="KAK2186986.1"/>
    </source>
</evidence>
<protein>
    <submittedName>
        <fullName evidence="1">Uncharacterized protein</fullName>
    </submittedName>
</protein>
<accession>A0AAD9P2S9</accession>